<gene>
    <name evidence="3" type="ORF">PR048_028538</name>
</gene>
<organism evidence="3 4">
    <name type="scientific">Dryococelus australis</name>
    <dbReference type="NCBI Taxonomy" id="614101"/>
    <lineage>
        <taxon>Eukaryota</taxon>
        <taxon>Metazoa</taxon>
        <taxon>Ecdysozoa</taxon>
        <taxon>Arthropoda</taxon>
        <taxon>Hexapoda</taxon>
        <taxon>Insecta</taxon>
        <taxon>Pterygota</taxon>
        <taxon>Neoptera</taxon>
        <taxon>Polyneoptera</taxon>
        <taxon>Phasmatodea</taxon>
        <taxon>Verophasmatodea</taxon>
        <taxon>Anareolatae</taxon>
        <taxon>Phasmatidae</taxon>
        <taxon>Eurycanthinae</taxon>
        <taxon>Dryococelus</taxon>
    </lineage>
</organism>
<evidence type="ECO:0000313" key="4">
    <source>
        <dbReference type="Proteomes" id="UP001159363"/>
    </source>
</evidence>
<protein>
    <recommendedName>
        <fullName evidence="2">Sortilin N-terminal domain-containing protein</fullName>
    </recommendedName>
</protein>
<evidence type="ECO:0000313" key="3">
    <source>
        <dbReference type="EMBL" id="KAJ8869547.1"/>
    </source>
</evidence>
<dbReference type="Proteomes" id="UP001159363">
    <property type="component" value="Chromosome 12"/>
</dbReference>
<evidence type="ECO:0000259" key="2">
    <source>
        <dbReference type="Pfam" id="PF15902"/>
    </source>
</evidence>
<dbReference type="PANTHER" id="PTHR12106">
    <property type="entry name" value="SORTILIN RELATED"/>
    <property type="match status" value="1"/>
</dbReference>
<dbReference type="InterPro" id="IPR031778">
    <property type="entry name" value="Sortilin_N"/>
</dbReference>
<reference evidence="3 4" key="1">
    <citation type="submission" date="2023-02" db="EMBL/GenBank/DDBJ databases">
        <title>LHISI_Scaffold_Assembly.</title>
        <authorList>
            <person name="Stuart O.P."/>
            <person name="Cleave R."/>
            <person name="Magrath M.J.L."/>
            <person name="Mikheyev A.S."/>
        </authorList>
    </citation>
    <scope>NUCLEOTIDE SEQUENCE [LARGE SCALE GENOMIC DNA]</scope>
    <source>
        <strain evidence="3">Daus_M_001</strain>
        <tissue evidence="3">Leg muscle</tissue>
    </source>
</reference>
<dbReference type="PANTHER" id="PTHR12106:SF27">
    <property type="entry name" value="SORTILIN-RELATED RECEPTOR"/>
    <property type="match status" value="1"/>
</dbReference>
<accession>A0ABQ9GDH3</accession>
<dbReference type="InterPro" id="IPR050310">
    <property type="entry name" value="VPS10-sortilin"/>
</dbReference>
<comment type="caution">
    <text evidence="3">The sequence shown here is derived from an EMBL/GenBank/DDBJ whole genome shotgun (WGS) entry which is preliminary data.</text>
</comment>
<dbReference type="SUPFAM" id="SSF110296">
    <property type="entry name" value="Oligoxyloglucan reducing end-specific cellobiohydrolase"/>
    <property type="match status" value="1"/>
</dbReference>
<keyword evidence="4" id="KW-1185">Reference proteome</keyword>
<dbReference type="Pfam" id="PF15902">
    <property type="entry name" value="Sortilin-Vps10"/>
    <property type="match status" value="1"/>
</dbReference>
<dbReference type="EMBL" id="JARBHB010000013">
    <property type="protein sequence ID" value="KAJ8869547.1"/>
    <property type="molecule type" value="Genomic_DNA"/>
</dbReference>
<proteinExistence type="predicted"/>
<sequence>MASMLLAGPHRQQTSIAFHSKPETLLSELWITKNFGESFEKVHEYVESFYWIGGTASGASDDIKLAVQRVEPSGVSTVLVSSSMFESPHDAKVLIKDVEEFQVKGDYMFATRRVDAKNLDLYVSYKHGEFVRAQFMSELDRREFYVADVYDSQVFMVVGHTDTVSNLYIAQMSDGSSINFALSLERIFCFFPNSTWRYTWLNNVADETFADFHKVQGLHGIYIASQVSLSAENHTITPQHLTSVISYDSGGEWHLLTPPTHDSLGRRIICNVVSVIEYSMLIFSLN</sequence>
<feature type="domain" description="Sortilin N-terminal" evidence="2">
    <location>
        <begin position="20"/>
        <end position="265"/>
    </location>
</feature>
<name>A0ABQ9GDH3_9NEOP</name>
<evidence type="ECO:0000256" key="1">
    <source>
        <dbReference type="ARBA" id="ARBA00022737"/>
    </source>
</evidence>
<keyword evidence="1" id="KW-0677">Repeat</keyword>